<dbReference type="Gene3D" id="3.30.565.10">
    <property type="entry name" value="Histidine kinase-like ATPase, C-terminal domain"/>
    <property type="match status" value="1"/>
</dbReference>
<feature type="transmembrane region" description="Helical" evidence="1">
    <location>
        <begin position="12"/>
        <end position="34"/>
    </location>
</feature>
<keyword evidence="1" id="KW-0812">Transmembrane</keyword>
<name>A0A318MIQ6_9BIFI</name>
<feature type="transmembrane region" description="Helical" evidence="1">
    <location>
        <begin position="200"/>
        <end position="220"/>
    </location>
</feature>
<dbReference type="InterPro" id="IPR036890">
    <property type="entry name" value="HATPase_C_sf"/>
</dbReference>
<evidence type="ECO:0000313" key="4">
    <source>
        <dbReference type="Proteomes" id="UP000248128"/>
    </source>
</evidence>
<comment type="caution">
    <text evidence="3">The sequence shown here is derived from an EMBL/GenBank/DDBJ whole genome shotgun (WGS) entry which is preliminary data.</text>
</comment>
<dbReference type="SUPFAM" id="SSF55874">
    <property type="entry name" value="ATPase domain of HSP90 chaperone/DNA topoisomerase II/histidine kinase"/>
    <property type="match status" value="1"/>
</dbReference>
<feature type="transmembrane region" description="Helical" evidence="1">
    <location>
        <begin position="71"/>
        <end position="90"/>
    </location>
</feature>
<evidence type="ECO:0000259" key="2">
    <source>
        <dbReference type="Pfam" id="PF14501"/>
    </source>
</evidence>
<dbReference type="AlphaFoldDB" id="A0A318MIQ6"/>
<gene>
    <name evidence="3" type="ORF">DKK74_05310</name>
</gene>
<dbReference type="CDD" id="cd16935">
    <property type="entry name" value="HATPase_AgrC-ComD-like"/>
    <property type="match status" value="1"/>
</dbReference>
<protein>
    <recommendedName>
        <fullName evidence="2">Sensor histidine kinase NatK-like C-terminal domain-containing protein</fullName>
    </recommendedName>
</protein>
<feature type="domain" description="Sensor histidine kinase NatK-like C-terminal" evidence="2">
    <location>
        <begin position="334"/>
        <end position="436"/>
    </location>
</feature>
<feature type="transmembrane region" description="Helical" evidence="1">
    <location>
        <begin position="170"/>
        <end position="188"/>
    </location>
</feature>
<evidence type="ECO:0000256" key="1">
    <source>
        <dbReference type="SAM" id="Phobius"/>
    </source>
</evidence>
<keyword evidence="1" id="KW-1133">Transmembrane helix</keyword>
<dbReference type="Proteomes" id="UP000248128">
    <property type="component" value="Unassembled WGS sequence"/>
</dbReference>
<dbReference type="Pfam" id="PF14501">
    <property type="entry name" value="HATPase_c_5"/>
    <property type="match status" value="1"/>
</dbReference>
<feature type="transmembrane region" description="Helical" evidence="1">
    <location>
        <begin position="97"/>
        <end position="120"/>
    </location>
</feature>
<evidence type="ECO:0000313" key="3">
    <source>
        <dbReference type="EMBL" id="PXY88059.1"/>
    </source>
</evidence>
<dbReference type="EMBL" id="QGLK01000004">
    <property type="protein sequence ID" value="PXY88059.1"/>
    <property type="molecule type" value="Genomic_DNA"/>
</dbReference>
<reference evidence="3 4" key="1">
    <citation type="submission" date="2018-05" db="EMBL/GenBank/DDBJ databases">
        <title>Reference genomes for bee gut microbiota database.</title>
        <authorList>
            <person name="Ellegaard K.M."/>
        </authorList>
    </citation>
    <scope>NUCLEOTIDE SEQUENCE [LARGE SCALE GENOMIC DNA]</scope>
    <source>
        <strain evidence="3 4">ESL0199</strain>
    </source>
</reference>
<feature type="transmembrane region" description="Helical" evidence="1">
    <location>
        <begin position="132"/>
        <end position="150"/>
    </location>
</feature>
<feature type="transmembrane region" description="Helical" evidence="1">
    <location>
        <begin position="46"/>
        <end position="65"/>
    </location>
</feature>
<dbReference type="InterPro" id="IPR032834">
    <property type="entry name" value="NatK-like_C"/>
</dbReference>
<dbReference type="OrthoDB" id="3229604at2"/>
<organism evidence="3 4">
    <name type="scientific">Bifidobacterium asteroides</name>
    <dbReference type="NCBI Taxonomy" id="1684"/>
    <lineage>
        <taxon>Bacteria</taxon>
        <taxon>Bacillati</taxon>
        <taxon>Actinomycetota</taxon>
        <taxon>Actinomycetes</taxon>
        <taxon>Bifidobacteriales</taxon>
        <taxon>Bifidobacteriaceae</taxon>
        <taxon>Bifidobacterium</taxon>
    </lineage>
</organism>
<proteinExistence type="predicted"/>
<sequence>MTMLSEDPIETVLWFFQSSGFLFELILSIGLYTWKLDRRPPIFFRMGLSLTLMLIICLVWAELVHQNPYTLILRVTVFYAMCLAAMKICLCLSTGQAVFYLVAGVATQHLIYCGAQIIVSLLKSFTDMRGDMLSYLVYPVIFLALLPVVYRVFARSIVEHAPPSTVSKHIPLILVGVMLCVNVFACLFDELVGNTRIPVLAYLMFTLTRLITCIFILVLLDEISGRRAAEQDGLMLQRLLAQQEQQMQHDKETVDLINIKAHDIKKEINDLGTALDKDEIKDLNTLIDVYDTKVKAGNEALEILLAGKALLCQKRGIQFDRMIDGSCLDFMRQGDVYSLFANAMDNAIEATDSLDVMTDKYIRLIVHPDKGMAVIHLENPYKGRLIFKDDLPVTTKSDARYHGFGMRSMRMIVTRYKGYMVVDDSQGIFRLNILLPVP</sequence>
<accession>A0A318MIQ6</accession>
<dbReference type="RefSeq" id="WP_110413126.1">
    <property type="nucleotide sequence ID" value="NZ_JAFMNU020000002.1"/>
</dbReference>
<keyword evidence="1" id="KW-0472">Membrane</keyword>